<sequence>MPSAPSPGSFTLLALAVTDYSDRHGGGQEPCSEARRPFKCLQQPYQSVHFPNVFDFRTF</sequence>
<reference evidence="1 2" key="1">
    <citation type="submission" date="2014-04" db="EMBL/GenBank/DDBJ databases">
        <authorList>
            <consortium name="DOE Joint Genome Institute"/>
            <person name="Kuo A."/>
            <person name="Ruytinx J."/>
            <person name="Rineau F."/>
            <person name="Colpaert J."/>
            <person name="Kohler A."/>
            <person name="Nagy L.G."/>
            <person name="Floudas D."/>
            <person name="Copeland A."/>
            <person name="Barry K.W."/>
            <person name="Cichocki N."/>
            <person name="Veneault-Fourrey C."/>
            <person name="LaButti K."/>
            <person name="Lindquist E.A."/>
            <person name="Lipzen A."/>
            <person name="Lundell T."/>
            <person name="Morin E."/>
            <person name="Murat C."/>
            <person name="Sun H."/>
            <person name="Tunlid A."/>
            <person name="Henrissat B."/>
            <person name="Grigoriev I.V."/>
            <person name="Hibbett D.S."/>
            <person name="Martin F."/>
            <person name="Nordberg H.P."/>
            <person name="Cantor M.N."/>
            <person name="Hua S.X."/>
        </authorList>
    </citation>
    <scope>NUCLEOTIDE SEQUENCE [LARGE SCALE GENOMIC DNA]</scope>
    <source>
        <strain evidence="1 2">UH-Slu-Lm8-n1</strain>
    </source>
</reference>
<gene>
    <name evidence="1" type="ORF">CY34DRAFT_809065</name>
</gene>
<name>A0A0D0AA98_9AGAM</name>
<organism evidence="1 2">
    <name type="scientific">Suillus luteus UH-Slu-Lm8-n1</name>
    <dbReference type="NCBI Taxonomy" id="930992"/>
    <lineage>
        <taxon>Eukaryota</taxon>
        <taxon>Fungi</taxon>
        <taxon>Dikarya</taxon>
        <taxon>Basidiomycota</taxon>
        <taxon>Agaricomycotina</taxon>
        <taxon>Agaricomycetes</taxon>
        <taxon>Agaricomycetidae</taxon>
        <taxon>Boletales</taxon>
        <taxon>Suillineae</taxon>
        <taxon>Suillaceae</taxon>
        <taxon>Suillus</taxon>
    </lineage>
</organism>
<proteinExistence type="predicted"/>
<dbReference type="EMBL" id="KN835378">
    <property type="protein sequence ID" value="KIK38716.1"/>
    <property type="molecule type" value="Genomic_DNA"/>
</dbReference>
<dbReference type="HOGENOM" id="CLU_2962432_0_0_1"/>
<dbReference type="Proteomes" id="UP000054485">
    <property type="component" value="Unassembled WGS sequence"/>
</dbReference>
<accession>A0A0D0AA98</accession>
<protein>
    <submittedName>
        <fullName evidence="1">Uncharacterized protein</fullName>
    </submittedName>
</protein>
<evidence type="ECO:0000313" key="2">
    <source>
        <dbReference type="Proteomes" id="UP000054485"/>
    </source>
</evidence>
<reference evidence="2" key="2">
    <citation type="submission" date="2015-01" db="EMBL/GenBank/DDBJ databases">
        <title>Evolutionary Origins and Diversification of the Mycorrhizal Mutualists.</title>
        <authorList>
            <consortium name="DOE Joint Genome Institute"/>
            <consortium name="Mycorrhizal Genomics Consortium"/>
            <person name="Kohler A."/>
            <person name="Kuo A."/>
            <person name="Nagy L.G."/>
            <person name="Floudas D."/>
            <person name="Copeland A."/>
            <person name="Barry K.W."/>
            <person name="Cichocki N."/>
            <person name="Veneault-Fourrey C."/>
            <person name="LaButti K."/>
            <person name="Lindquist E.A."/>
            <person name="Lipzen A."/>
            <person name="Lundell T."/>
            <person name="Morin E."/>
            <person name="Murat C."/>
            <person name="Riley R."/>
            <person name="Ohm R."/>
            <person name="Sun H."/>
            <person name="Tunlid A."/>
            <person name="Henrissat B."/>
            <person name="Grigoriev I.V."/>
            <person name="Hibbett D.S."/>
            <person name="Martin F."/>
        </authorList>
    </citation>
    <scope>NUCLEOTIDE SEQUENCE [LARGE SCALE GENOMIC DNA]</scope>
    <source>
        <strain evidence="2">UH-Slu-Lm8-n1</strain>
    </source>
</reference>
<dbReference type="InParanoid" id="A0A0D0AA98"/>
<keyword evidence="2" id="KW-1185">Reference proteome</keyword>
<dbReference type="AlphaFoldDB" id="A0A0D0AA98"/>
<evidence type="ECO:0000313" key="1">
    <source>
        <dbReference type="EMBL" id="KIK38716.1"/>
    </source>
</evidence>